<name>A0AAD4KX34_9EURO</name>
<dbReference type="InterPro" id="IPR018253">
    <property type="entry name" value="DnaJ_domain_CS"/>
</dbReference>
<protein>
    <submittedName>
        <fullName evidence="4">DnaJ domain protein</fullName>
    </submittedName>
</protein>
<dbReference type="InterPro" id="IPR036869">
    <property type="entry name" value="J_dom_sf"/>
</dbReference>
<dbReference type="SMART" id="SM00271">
    <property type="entry name" value="DnaJ"/>
    <property type="match status" value="1"/>
</dbReference>
<feature type="region of interest" description="Disordered" evidence="2">
    <location>
        <begin position="232"/>
        <end position="254"/>
    </location>
</feature>
<evidence type="ECO:0000259" key="3">
    <source>
        <dbReference type="PROSITE" id="PS50076"/>
    </source>
</evidence>
<dbReference type="CDD" id="cd06257">
    <property type="entry name" value="DnaJ"/>
    <property type="match status" value="1"/>
</dbReference>
<feature type="domain" description="J" evidence="3">
    <location>
        <begin position="43"/>
        <end position="112"/>
    </location>
</feature>
<feature type="region of interest" description="Disordered" evidence="2">
    <location>
        <begin position="1"/>
        <end position="23"/>
    </location>
</feature>
<dbReference type="PRINTS" id="PR00625">
    <property type="entry name" value="JDOMAIN"/>
</dbReference>
<dbReference type="AlphaFoldDB" id="A0AAD4KX34"/>
<dbReference type="InterPro" id="IPR024586">
    <property type="entry name" value="DnaJ-like_C11_C"/>
</dbReference>
<dbReference type="SUPFAM" id="SSF46565">
    <property type="entry name" value="Chaperone J-domain"/>
    <property type="match status" value="1"/>
</dbReference>
<gene>
    <name evidence="4" type="ORF">BGW36DRAFT_289851</name>
</gene>
<dbReference type="InterPro" id="IPR001623">
    <property type="entry name" value="DnaJ_domain"/>
</dbReference>
<dbReference type="EMBL" id="JAJTJA010000003">
    <property type="protein sequence ID" value="KAH8702084.1"/>
    <property type="molecule type" value="Genomic_DNA"/>
</dbReference>
<dbReference type="Pfam" id="PF11875">
    <property type="entry name" value="DnaJ-like_C11_C"/>
    <property type="match status" value="1"/>
</dbReference>
<dbReference type="PANTHER" id="PTHR44157">
    <property type="entry name" value="DNAJ HOMOLOG SUBFAMILY C MEMBER 11"/>
    <property type="match status" value="1"/>
</dbReference>
<dbReference type="PROSITE" id="PS50076">
    <property type="entry name" value="DNAJ_2"/>
    <property type="match status" value="1"/>
</dbReference>
<dbReference type="GO" id="GO:0005739">
    <property type="term" value="C:mitochondrion"/>
    <property type="evidence" value="ECO:0007669"/>
    <property type="project" value="GOC"/>
</dbReference>
<dbReference type="RefSeq" id="XP_046075460.1">
    <property type="nucleotide sequence ID" value="XM_046210705.1"/>
</dbReference>
<organism evidence="4 5">
    <name type="scientific">Talaromyces proteolyticus</name>
    <dbReference type="NCBI Taxonomy" id="1131652"/>
    <lineage>
        <taxon>Eukaryota</taxon>
        <taxon>Fungi</taxon>
        <taxon>Dikarya</taxon>
        <taxon>Ascomycota</taxon>
        <taxon>Pezizomycotina</taxon>
        <taxon>Eurotiomycetes</taxon>
        <taxon>Eurotiomycetidae</taxon>
        <taxon>Eurotiales</taxon>
        <taxon>Trichocomaceae</taxon>
        <taxon>Talaromyces</taxon>
        <taxon>Talaromyces sect. Bacilispori</taxon>
    </lineage>
</organism>
<dbReference type="InterPro" id="IPR052243">
    <property type="entry name" value="Mito_inner_membrane_organizer"/>
</dbReference>
<dbReference type="Pfam" id="PF00226">
    <property type="entry name" value="DnaJ"/>
    <property type="match status" value="1"/>
</dbReference>
<comment type="caution">
    <text evidence="4">The sequence shown here is derived from an EMBL/GenBank/DDBJ whole genome shotgun (WGS) entry which is preliminary data.</text>
</comment>
<evidence type="ECO:0000313" key="5">
    <source>
        <dbReference type="Proteomes" id="UP001201262"/>
    </source>
</evidence>
<keyword evidence="1" id="KW-0143">Chaperone</keyword>
<evidence type="ECO:0000256" key="1">
    <source>
        <dbReference type="ARBA" id="ARBA00023186"/>
    </source>
</evidence>
<sequence length="766" mass="85660">MVGRENNAPRQEGEGSVTHINGFSSGAANDDFEILRDYPDEPDYYSMLGFSRHPPPTESQLRAAYHNLTLSFHPDKQPPHLLEAAKRQFRNIQQAYETLVDPQKRIVYDLQGAEGVEQLWGARGVMGKLNGVEDGSRRQLGPRAMLPDEFRLWFLKRMREREREMLDEMVGAQGAISISLDATSLISTNLEGDGVQLNVPTVRPSHYVLKYSFKTPLPSFAGLWPSVKDDNDIDDIDGAPVQENKSQLEPESSAPELTFNASIGGGIRDTIQRVKYEEDGIQKTDKVNGPPIVVSRAFTLSGNITHSFTGLGLRAGSPSRLRSLMDGAAVTGEFGIFPIRSLAISFSKPVVPFPQGRPISVTVTGIVPSYPRQFMPTIGLNLSRQIGRYQHGSISFSSGTNLWPQFIQDLLAPTTNTFAETITPFLMPQQPSSLQLKYIATPDSIPQEQAELLGLSARPVKNEVWQCGVGASPMGGSLSLEYGRTIFGNRLEEPPRSEWNLDGYYPISVPKSFRGVRIVFDATLDLLGNASWNIGAKRQVSALSSIGVAIGVRSARGLVMSLSWTRLGQSIKLPIAVCPLDLVNPELSFWAVMVPWLTYVGIEFTYLRPRERRQRLQAINRRRKRLKARIPARRLESARQIEMMAEYVQRRQERQHASGGLVIERAEYGYTPPKNINDIKSRNTELAEQKIIDVTIPVAALVEKSQLVISQNTIRFQIIGFYDPAPLLPKVLKIWYTFNHQQHYTEAQDGEDIYCPKREDISLESD</sequence>
<dbReference type="PANTHER" id="PTHR44157:SF1">
    <property type="entry name" value="DNAJ HOMOLOG SUBFAMILY C MEMBER 11"/>
    <property type="match status" value="1"/>
</dbReference>
<dbReference type="GeneID" id="70240992"/>
<dbReference type="PROSITE" id="PS00636">
    <property type="entry name" value="DNAJ_1"/>
    <property type="match status" value="1"/>
</dbReference>
<dbReference type="Gene3D" id="1.10.287.110">
    <property type="entry name" value="DnaJ domain"/>
    <property type="match status" value="1"/>
</dbReference>
<accession>A0AAD4KX34</accession>
<dbReference type="Proteomes" id="UP001201262">
    <property type="component" value="Unassembled WGS sequence"/>
</dbReference>
<proteinExistence type="predicted"/>
<evidence type="ECO:0000256" key="2">
    <source>
        <dbReference type="SAM" id="MobiDB-lite"/>
    </source>
</evidence>
<evidence type="ECO:0000313" key="4">
    <source>
        <dbReference type="EMBL" id="KAH8702084.1"/>
    </source>
</evidence>
<keyword evidence="5" id="KW-1185">Reference proteome</keyword>
<reference evidence="4" key="1">
    <citation type="submission" date="2021-12" db="EMBL/GenBank/DDBJ databases">
        <title>Convergent genome expansion in fungi linked to evolution of root-endophyte symbiosis.</title>
        <authorList>
            <consortium name="DOE Joint Genome Institute"/>
            <person name="Ke Y.-H."/>
            <person name="Bonito G."/>
            <person name="Liao H.-L."/>
            <person name="Looney B."/>
            <person name="Rojas-Flechas A."/>
            <person name="Nash J."/>
            <person name="Hameed K."/>
            <person name="Schadt C."/>
            <person name="Martin F."/>
            <person name="Crous P.W."/>
            <person name="Miettinen O."/>
            <person name="Magnuson J.K."/>
            <person name="Labbe J."/>
            <person name="Jacobson D."/>
            <person name="Doktycz M.J."/>
            <person name="Veneault-Fourrey C."/>
            <person name="Kuo A."/>
            <person name="Mondo S."/>
            <person name="Calhoun S."/>
            <person name="Riley R."/>
            <person name="Ohm R."/>
            <person name="LaButti K."/>
            <person name="Andreopoulos B."/>
            <person name="Pangilinan J."/>
            <person name="Nolan M."/>
            <person name="Tritt A."/>
            <person name="Clum A."/>
            <person name="Lipzen A."/>
            <person name="Daum C."/>
            <person name="Barry K."/>
            <person name="Grigoriev I.V."/>
            <person name="Vilgalys R."/>
        </authorList>
    </citation>
    <scope>NUCLEOTIDE SEQUENCE</scope>
    <source>
        <strain evidence="4">PMI_201</strain>
    </source>
</reference>
<dbReference type="GO" id="GO:0042407">
    <property type="term" value="P:cristae formation"/>
    <property type="evidence" value="ECO:0007669"/>
    <property type="project" value="TreeGrafter"/>
</dbReference>